<dbReference type="PROSITE" id="PS50076">
    <property type="entry name" value="DNAJ_2"/>
    <property type="match status" value="1"/>
</dbReference>
<reference evidence="3" key="1">
    <citation type="journal article" date="2019" name="Int. J. Syst. Evol. Microbiol.">
        <title>The Global Catalogue of Microorganisms (GCM) 10K type strain sequencing project: providing services to taxonomists for standard genome sequencing and annotation.</title>
        <authorList>
            <consortium name="The Broad Institute Genomics Platform"/>
            <consortium name="The Broad Institute Genome Sequencing Center for Infectious Disease"/>
            <person name="Wu L."/>
            <person name="Ma J."/>
        </authorList>
    </citation>
    <scope>NUCLEOTIDE SEQUENCE [LARGE SCALE GENOMIC DNA]</scope>
    <source>
        <strain evidence="3">KCTC 42282</strain>
    </source>
</reference>
<dbReference type="Proteomes" id="UP001595704">
    <property type="component" value="Unassembled WGS sequence"/>
</dbReference>
<comment type="caution">
    <text evidence="2">The sequence shown here is derived from an EMBL/GenBank/DDBJ whole genome shotgun (WGS) entry which is preliminary data.</text>
</comment>
<proteinExistence type="predicted"/>
<protein>
    <recommendedName>
        <fullName evidence="1">J domain-containing protein</fullName>
    </recommendedName>
</protein>
<dbReference type="InterPro" id="IPR036869">
    <property type="entry name" value="J_dom_sf"/>
</dbReference>
<sequence length="200" mass="22304">MRPAIHCALNLFANPGLVRRYQQEKLPPDVHQLLLVAVGHGGARTAPTVSTGGPSHLEEAASFFIEQILLDQQSDSFRVLGCAREASHEELRRNMALLMRWLHPDMRSPRYRSVLAREVFITRVTRAWNDLKSDERRIAYLHANPAIVRGGRTGSRHGGAAKRNKGHRVLSPARPITAPSRASGLMAILIRLSGMVRRKS</sequence>
<gene>
    <name evidence="2" type="ORF">ACFONL_22780</name>
</gene>
<feature type="domain" description="J" evidence="1">
    <location>
        <begin position="75"/>
        <end position="144"/>
    </location>
</feature>
<evidence type="ECO:0000313" key="2">
    <source>
        <dbReference type="EMBL" id="MFC3640165.1"/>
    </source>
</evidence>
<dbReference type="SUPFAM" id="SSF46565">
    <property type="entry name" value="Chaperone J-domain"/>
    <property type="match status" value="1"/>
</dbReference>
<evidence type="ECO:0000259" key="1">
    <source>
        <dbReference type="PROSITE" id="PS50076"/>
    </source>
</evidence>
<organism evidence="2 3">
    <name type="scientific">Camelimonas fluminis</name>
    <dbReference type="NCBI Taxonomy" id="1576911"/>
    <lineage>
        <taxon>Bacteria</taxon>
        <taxon>Pseudomonadati</taxon>
        <taxon>Pseudomonadota</taxon>
        <taxon>Alphaproteobacteria</taxon>
        <taxon>Hyphomicrobiales</taxon>
        <taxon>Chelatococcaceae</taxon>
        <taxon>Camelimonas</taxon>
    </lineage>
</organism>
<dbReference type="InterPro" id="IPR001623">
    <property type="entry name" value="DnaJ_domain"/>
</dbReference>
<dbReference type="EMBL" id="JBHRYC010000122">
    <property type="protein sequence ID" value="MFC3640165.1"/>
    <property type="molecule type" value="Genomic_DNA"/>
</dbReference>
<dbReference type="RefSeq" id="WP_191321355.1">
    <property type="nucleotide sequence ID" value="NZ_BNCG01000068.1"/>
</dbReference>
<accession>A0ABV7UN97</accession>
<keyword evidence="3" id="KW-1185">Reference proteome</keyword>
<evidence type="ECO:0000313" key="3">
    <source>
        <dbReference type="Proteomes" id="UP001595704"/>
    </source>
</evidence>
<name>A0ABV7UN97_9HYPH</name>
<dbReference type="Gene3D" id="1.10.287.110">
    <property type="entry name" value="DnaJ domain"/>
    <property type="match status" value="1"/>
</dbReference>